<dbReference type="EMBL" id="VSSQ01100792">
    <property type="protein sequence ID" value="MPN42804.1"/>
    <property type="molecule type" value="Genomic_DNA"/>
</dbReference>
<name>A0A645I312_9ZZZZ</name>
<protein>
    <submittedName>
        <fullName evidence="1">Uncharacterized protein</fullName>
    </submittedName>
</protein>
<gene>
    <name evidence="1" type="ORF">SDC9_190362</name>
</gene>
<organism evidence="1">
    <name type="scientific">bioreactor metagenome</name>
    <dbReference type="NCBI Taxonomy" id="1076179"/>
    <lineage>
        <taxon>unclassified sequences</taxon>
        <taxon>metagenomes</taxon>
        <taxon>ecological metagenomes</taxon>
    </lineage>
</organism>
<dbReference type="AlphaFoldDB" id="A0A645I312"/>
<evidence type="ECO:0000313" key="1">
    <source>
        <dbReference type="EMBL" id="MPN42804.1"/>
    </source>
</evidence>
<reference evidence="1" key="1">
    <citation type="submission" date="2019-08" db="EMBL/GenBank/DDBJ databases">
        <authorList>
            <person name="Kucharzyk K."/>
            <person name="Murdoch R.W."/>
            <person name="Higgins S."/>
            <person name="Loffler F."/>
        </authorList>
    </citation>
    <scope>NUCLEOTIDE SEQUENCE</scope>
</reference>
<accession>A0A645I312</accession>
<comment type="caution">
    <text evidence="1">The sequence shown here is derived from an EMBL/GenBank/DDBJ whole genome shotgun (WGS) entry which is preliminary data.</text>
</comment>
<proteinExistence type="predicted"/>
<sequence>MLKGDADTIDTREWLMPALDYLEAHHLRLMGDPITAMLVVVGSVNNRIRYDEAWFPIE</sequence>